<proteinExistence type="inferred from homology"/>
<comment type="caution">
    <text evidence="3">The sequence shown here is derived from an EMBL/GenBank/DDBJ whole genome shotgun (WGS) entry which is preliminary data.</text>
</comment>
<dbReference type="AlphaFoldDB" id="A0A1B9F447"/>
<dbReference type="Proteomes" id="UP000093080">
    <property type="component" value="Unassembled WGS sequence"/>
</dbReference>
<dbReference type="InterPro" id="IPR005269">
    <property type="entry name" value="LOG"/>
</dbReference>
<dbReference type="Gene3D" id="3.40.50.450">
    <property type="match status" value="1"/>
</dbReference>
<dbReference type="GO" id="GO:0009691">
    <property type="term" value="P:cytokinin biosynthetic process"/>
    <property type="evidence" value="ECO:0007669"/>
    <property type="project" value="UniProtKB-UniRule"/>
</dbReference>
<evidence type="ECO:0000313" key="4">
    <source>
        <dbReference type="Proteomes" id="UP000093080"/>
    </source>
</evidence>
<evidence type="ECO:0000256" key="2">
    <source>
        <dbReference type="RuleBase" id="RU363015"/>
    </source>
</evidence>
<dbReference type="PATRIC" id="fig|1156395.6.peg.1777"/>
<dbReference type="InterPro" id="IPR031100">
    <property type="entry name" value="LOG_fam"/>
</dbReference>
<dbReference type="FunFam" id="3.40.50.450:FF:000011">
    <property type="entry name" value="TIGR00730 family Rossman fold protein"/>
    <property type="match status" value="1"/>
</dbReference>
<evidence type="ECO:0000313" key="3">
    <source>
        <dbReference type="EMBL" id="OCC14702.1"/>
    </source>
</evidence>
<evidence type="ECO:0000256" key="1">
    <source>
        <dbReference type="ARBA" id="ARBA00000274"/>
    </source>
</evidence>
<dbReference type="RefSeq" id="WP_067619127.1">
    <property type="nucleotide sequence ID" value="NZ_MAGO01000009.1"/>
</dbReference>
<dbReference type="EMBL" id="MAGO01000009">
    <property type="protein sequence ID" value="OCC14702.1"/>
    <property type="molecule type" value="Genomic_DNA"/>
</dbReference>
<dbReference type="InterPro" id="IPR052341">
    <property type="entry name" value="LOG_family_nucleotidases"/>
</dbReference>
<comment type="catalytic activity">
    <reaction evidence="1">
        <text>AMP + H2O = D-ribose 5-phosphate + adenine</text>
        <dbReference type="Rhea" id="RHEA:20129"/>
        <dbReference type="ChEBI" id="CHEBI:15377"/>
        <dbReference type="ChEBI" id="CHEBI:16708"/>
        <dbReference type="ChEBI" id="CHEBI:78346"/>
        <dbReference type="ChEBI" id="CHEBI:456215"/>
        <dbReference type="EC" id="3.2.2.4"/>
    </reaction>
</comment>
<dbReference type="PANTHER" id="PTHR43393">
    <property type="entry name" value="CYTOKININ RIBOSIDE 5'-MONOPHOSPHATE PHOSPHORIBOHYDROLASE"/>
    <property type="match status" value="1"/>
</dbReference>
<keyword evidence="4" id="KW-1185">Reference proteome</keyword>
<dbReference type="Pfam" id="PF03641">
    <property type="entry name" value="Lysine_decarbox"/>
    <property type="match status" value="1"/>
</dbReference>
<organism evidence="3 4">
    <name type="scientific">Dissulfuribacter thermophilus</name>
    <dbReference type="NCBI Taxonomy" id="1156395"/>
    <lineage>
        <taxon>Bacteria</taxon>
        <taxon>Pseudomonadati</taxon>
        <taxon>Thermodesulfobacteriota</taxon>
        <taxon>Dissulfuribacteria</taxon>
        <taxon>Dissulfuribacterales</taxon>
        <taxon>Dissulfuribacteraceae</taxon>
        <taxon>Dissulfuribacter</taxon>
    </lineage>
</organism>
<gene>
    <name evidence="3" type="ORF">DBT_1762</name>
</gene>
<accession>A0A1B9F447</accession>
<dbReference type="NCBIfam" id="TIGR00730">
    <property type="entry name" value="Rossman fold protein, TIGR00730 family"/>
    <property type="match status" value="1"/>
</dbReference>
<dbReference type="GO" id="GO:0005829">
    <property type="term" value="C:cytosol"/>
    <property type="evidence" value="ECO:0007669"/>
    <property type="project" value="TreeGrafter"/>
</dbReference>
<dbReference type="SUPFAM" id="SSF102405">
    <property type="entry name" value="MCP/YpsA-like"/>
    <property type="match status" value="1"/>
</dbReference>
<reference evidence="3 4" key="1">
    <citation type="submission" date="2016-06" db="EMBL/GenBank/DDBJ databases">
        <title>Respiratory ammonification of nitrate coupled to the oxidation of elemental sulfur in deep-sea autotrophic thermophilic bacteria.</title>
        <authorList>
            <person name="Slobodkina G.B."/>
            <person name="Mardanov A.V."/>
            <person name="Ravin N.V."/>
            <person name="Frolova A.A."/>
            <person name="Viryasiv M.B."/>
            <person name="Chernyh N.A."/>
            <person name="Bonch-Osmolovskaya E.A."/>
            <person name="Slobodkin A.I."/>
        </authorList>
    </citation>
    <scope>NUCLEOTIDE SEQUENCE [LARGE SCALE GENOMIC DNA]</scope>
    <source>
        <strain evidence="3 4">S69</strain>
    </source>
</reference>
<dbReference type="GO" id="GO:0008714">
    <property type="term" value="F:AMP nucleosidase activity"/>
    <property type="evidence" value="ECO:0007669"/>
    <property type="project" value="UniProtKB-EC"/>
</dbReference>
<dbReference type="EC" id="3.2.2.n1" evidence="2"/>
<comment type="similarity">
    <text evidence="2">Belongs to the LOG family.</text>
</comment>
<keyword evidence="2" id="KW-0203">Cytokinin biosynthesis</keyword>
<protein>
    <recommendedName>
        <fullName evidence="2">Cytokinin riboside 5'-monophosphate phosphoribohydrolase</fullName>
        <ecNumber evidence="2">3.2.2.n1</ecNumber>
    </recommendedName>
</protein>
<dbReference type="STRING" id="1156395.DBT_1762"/>
<name>A0A1B9F447_9BACT</name>
<keyword evidence="2" id="KW-0378">Hydrolase</keyword>
<sequence length="236" mass="26579">MNKKSSPDLKDRFVLQDLNARESWRLFRIMAEFVDGFEDLCRIYPAVAIFGSARQEPDSTYYQLAETIAYDLVKAGYNVVTGGGPGIMEAANKGAREAGGISAGLNIKLPHEQKPNPYATISLNFRYFFIRKVMLVKYAVAFICLPGGFGTLDEFFEAITLIQTKKIEPFPVILVGSDFWKGLVHWIEKTVLRHNMISHEDMAIFHVLDDPNQVIEVIQKAVPISQENNNENSCTI</sequence>
<dbReference type="PANTHER" id="PTHR43393:SF3">
    <property type="entry name" value="LYSINE DECARBOXYLASE-LIKE PROTEIN"/>
    <property type="match status" value="1"/>
</dbReference>